<dbReference type="SUPFAM" id="SSF53062">
    <property type="entry name" value="PTS system fructose IIA component-like"/>
    <property type="match status" value="1"/>
</dbReference>
<accession>A0ABU3F7H5</accession>
<keyword evidence="3" id="KW-0963">Cytoplasm</keyword>
<dbReference type="CDD" id="cd00006">
    <property type="entry name" value="PTS_IIA_man"/>
    <property type="match status" value="1"/>
</dbReference>
<name>A0ABU3F7H5_9ENTE</name>
<dbReference type="PANTHER" id="PTHR33799:SF1">
    <property type="entry name" value="PTS SYSTEM MANNOSE-SPECIFIC EIIAB COMPONENT-RELATED"/>
    <property type="match status" value="1"/>
</dbReference>
<keyword evidence="6" id="KW-0598">Phosphotransferase system</keyword>
<comment type="caution">
    <text evidence="9">The sequence shown here is derived from an EMBL/GenBank/DDBJ whole genome shotgun (WGS) entry which is preliminary data.</text>
</comment>
<dbReference type="InterPro" id="IPR051471">
    <property type="entry name" value="Bacterial_PTS_sugar_comp"/>
</dbReference>
<keyword evidence="10" id="KW-1185">Reference proteome</keyword>
<evidence type="ECO:0000256" key="6">
    <source>
        <dbReference type="ARBA" id="ARBA00022683"/>
    </source>
</evidence>
<sequence length="133" mass="14826">MKGILLISHGKLAEGMKDTLELFSGRIEQFDALSLSAGQEIFDFRKKLSQKIDSLDKGEGVVIFCDLAFGTPANIAAKMLTNDEYKSRIQIITGMNLPIILEYSQLRSKDVDFNEMISVGKDGIINLNERLNI</sequence>
<dbReference type="Gene3D" id="3.40.50.510">
    <property type="entry name" value="Phosphotransferase system, mannose-type IIA component"/>
    <property type="match status" value="1"/>
</dbReference>
<dbReference type="InterPro" id="IPR033887">
    <property type="entry name" value="PTS_IIA_man"/>
</dbReference>
<gene>
    <name evidence="9" type="ORF">P7H27_02300</name>
</gene>
<feature type="domain" description="PTS EIIA type-4" evidence="8">
    <location>
        <begin position="1"/>
        <end position="133"/>
    </location>
</feature>
<dbReference type="PANTHER" id="PTHR33799">
    <property type="entry name" value="PTS PERMEASE-RELATED-RELATED"/>
    <property type="match status" value="1"/>
</dbReference>
<proteinExistence type="predicted"/>
<evidence type="ECO:0000313" key="9">
    <source>
        <dbReference type="EMBL" id="MDT2758612.1"/>
    </source>
</evidence>
<reference evidence="9" key="1">
    <citation type="submission" date="2023-03" db="EMBL/GenBank/DDBJ databases">
        <authorList>
            <person name="Shen W."/>
            <person name="Cai J."/>
        </authorList>
    </citation>
    <scope>NUCLEOTIDE SEQUENCE</scope>
    <source>
        <strain evidence="9">P66-3</strain>
    </source>
</reference>
<dbReference type="RefSeq" id="WP_311829346.1">
    <property type="nucleotide sequence ID" value="NZ_JARQAJ010000001.1"/>
</dbReference>
<dbReference type="Pfam" id="PF03610">
    <property type="entry name" value="EIIA-man"/>
    <property type="match status" value="1"/>
</dbReference>
<keyword evidence="5" id="KW-0808">Transferase</keyword>
<keyword evidence="4 9" id="KW-0762">Sugar transport</keyword>
<dbReference type="EMBL" id="JARQAJ010000001">
    <property type="protein sequence ID" value="MDT2758612.1"/>
    <property type="molecule type" value="Genomic_DNA"/>
</dbReference>
<dbReference type="Proteomes" id="UP001181046">
    <property type="component" value="Unassembled WGS sequence"/>
</dbReference>
<dbReference type="InterPro" id="IPR036662">
    <property type="entry name" value="PTS_EIIA_man-typ_sf"/>
</dbReference>
<evidence type="ECO:0000256" key="1">
    <source>
        <dbReference type="ARBA" id="ARBA00004496"/>
    </source>
</evidence>
<evidence type="ECO:0000256" key="3">
    <source>
        <dbReference type="ARBA" id="ARBA00022490"/>
    </source>
</evidence>
<organism evidence="9 10">
    <name type="scientific">Enterococcus xiangfangensis</name>
    <dbReference type="NCBI Taxonomy" id="1296537"/>
    <lineage>
        <taxon>Bacteria</taxon>
        <taxon>Bacillati</taxon>
        <taxon>Bacillota</taxon>
        <taxon>Bacilli</taxon>
        <taxon>Lactobacillales</taxon>
        <taxon>Enterococcaceae</taxon>
        <taxon>Enterococcus</taxon>
    </lineage>
</organism>
<dbReference type="PROSITE" id="PS51096">
    <property type="entry name" value="PTS_EIIA_TYPE_4"/>
    <property type="match status" value="1"/>
</dbReference>
<evidence type="ECO:0000313" key="10">
    <source>
        <dbReference type="Proteomes" id="UP001181046"/>
    </source>
</evidence>
<evidence type="ECO:0000256" key="4">
    <source>
        <dbReference type="ARBA" id="ARBA00022597"/>
    </source>
</evidence>
<evidence type="ECO:0000256" key="7">
    <source>
        <dbReference type="ARBA" id="ARBA00022777"/>
    </source>
</evidence>
<keyword evidence="7" id="KW-0418">Kinase</keyword>
<comment type="subcellular location">
    <subcellularLocation>
        <location evidence="1">Cytoplasm</location>
    </subcellularLocation>
</comment>
<evidence type="ECO:0000259" key="8">
    <source>
        <dbReference type="PROSITE" id="PS51096"/>
    </source>
</evidence>
<evidence type="ECO:0000256" key="5">
    <source>
        <dbReference type="ARBA" id="ARBA00022679"/>
    </source>
</evidence>
<keyword evidence="2" id="KW-0813">Transport</keyword>
<evidence type="ECO:0000256" key="2">
    <source>
        <dbReference type="ARBA" id="ARBA00022448"/>
    </source>
</evidence>
<protein>
    <submittedName>
        <fullName evidence="9">PTS sugar transporter subunit IIA</fullName>
    </submittedName>
</protein>
<dbReference type="InterPro" id="IPR004701">
    <property type="entry name" value="PTS_EIIA_man-typ"/>
</dbReference>